<name>A0ABP8HYC9_9GAMM</name>
<accession>A0ABP8HYC9</accession>
<protein>
    <recommendedName>
        <fullName evidence="4">DUF4426 domain-containing protein</fullName>
    </recommendedName>
</protein>
<proteinExistence type="predicted"/>
<dbReference type="RefSeq" id="WP_223576684.1">
    <property type="nucleotide sequence ID" value="NZ_BAABFU010000001.1"/>
</dbReference>
<dbReference type="EMBL" id="BAABFU010000001">
    <property type="protein sequence ID" value="GAA4347493.1"/>
    <property type="molecule type" value="Genomic_DNA"/>
</dbReference>
<keyword evidence="1" id="KW-0732">Signal</keyword>
<feature type="signal peptide" evidence="1">
    <location>
        <begin position="1"/>
        <end position="28"/>
    </location>
</feature>
<feature type="chain" id="PRO_5045117301" description="DUF4426 domain-containing protein" evidence="1">
    <location>
        <begin position="29"/>
        <end position="166"/>
    </location>
</feature>
<evidence type="ECO:0000313" key="3">
    <source>
        <dbReference type="Proteomes" id="UP001501294"/>
    </source>
</evidence>
<organism evidence="2 3">
    <name type="scientific">Kangiella taiwanensis</name>
    <dbReference type="NCBI Taxonomy" id="1079179"/>
    <lineage>
        <taxon>Bacteria</taxon>
        <taxon>Pseudomonadati</taxon>
        <taxon>Pseudomonadota</taxon>
        <taxon>Gammaproteobacteria</taxon>
        <taxon>Kangiellales</taxon>
        <taxon>Kangiellaceae</taxon>
        <taxon>Kangiella</taxon>
    </lineage>
</organism>
<dbReference type="Proteomes" id="UP001501294">
    <property type="component" value="Unassembled WGS sequence"/>
</dbReference>
<comment type="caution">
    <text evidence="2">The sequence shown here is derived from an EMBL/GenBank/DDBJ whole genome shotgun (WGS) entry which is preliminary data.</text>
</comment>
<gene>
    <name evidence="2" type="ORF">GCM10023150_10060</name>
</gene>
<reference evidence="3" key="1">
    <citation type="journal article" date="2019" name="Int. J. Syst. Evol. Microbiol.">
        <title>The Global Catalogue of Microorganisms (GCM) 10K type strain sequencing project: providing services to taxonomists for standard genome sequencing and annotation.</title>
        <authorList>
            <consortium name="The Broad Institute Genomics Platform"/>
            <consortium name="The Broad Institute Genome Sequencing Center for Infectious Disease"/>
            <person name="Wu L."/>
            <person name="Ma J."/>
        </authorList>
    </citation>
    <scope>NUCLEOTIDE SEQUENCE [LARGE SCALE GENOMIC DNA]</scope>
    <source>
        <strain evidence="3">JCM 17727</strain>
    </source>
</reference>
<keyword evidence="3" id="KW-1185">Reference proteome</keyword>
<evidence type="ECO:0008006" key="4">
    <source>
        <dbReference type="Google" id="ProtNLM"/>
    </source>
</evidence>
<sequence>MNTNTKFKQVAFAAIAMLALGLSTNLKADQPTEPLENVKLFGVIHSIDTNREVRPLQPSSSSIKQERYDGLTVLTLSQTFTNDTDDALNGYYHIPLPNPGALINYSINTDKETNQLSDPQKLALNSGETITYTVRYELNSNLLVGFHQTSDMSFSEHLNQSAIAQN</sequence>
<evidence type="ECO:0000313" key="2">
    <source>
        <dbReference type="EMBL" id="GAA4347493.1"/>
    </source>
</evidence>
<evidence type="ECO:0000256" key="1">
    <source>
        <dbReference type="SAM" id="SignalP"/>
    </source>
</evidence>